<proteinExistence type="predicted"/>
<dbReference type="GO" id="GO:0003964">
    <property type="term" value="F:RNA-directed DNA polymerase activity"/>
    <property type="evidence" value="ECO:0007669"/>
    <property type="project" value="UniProtKB-KW"/>
</dbReference>
<dbReference type="Proteomes" id="UP001054252">
    <property type="component" value="Unassembled WGS sequence"/>
</dbReference>
<keyword evidence="8" id="KW-0548">Nucleotidyltransferase</keyword>
<keyword evidence="7" id="KW-0695">RNA-directed DNA polymerase</keyword>
<keyword evidence="4" id="KW-0378">Hydrolase</keyword>
<keyword evidence="5" id="KW-0460">Magnesium</keyword>
<evidence type="ECO:0000256" key="4">
    <source>
        <dbReference type="ARBA" id="ARBA00022801"/>
    </source>
</evidence>
<evidence type="ECO:0000256" key="2">
    <source>
        <dbReference type="ARBA" id="ARBA00022723"/>
    </source>
</evidence>
<keyword evidence="1" id="KW-0540">Nuclease</keyword>
<evidence type="ECO:0000256" key="8">
    <source>
        <dbReference type="ARBA" id="ARBA00022932"/>
    </source>
</evidence>
<evidence type="ECO:0000256" key="7">
    <source>
        <dbReference type="ARBA" id="ARBA00022918"/>
    </source>
</evidence>
<dbReference type="AlphaFoldDB" id="A0AAV5JR01"/>
<feature type="domain" description="Retroviral polymerase SH3-like" evidence="11">
    <location>
        <begin position="29"/>
        <end position="86"/>
    </location>
</feature>
<keyword evidence="8" id="KW-0808">Transferase</keyword>
<organism evidence="12 13">
    <name type="scientific">Rubroshorea leprosula</name>
    <dbReference type="NCBI Taxonomy" id="152421"/>
    <lineage>
        <taxon>Eukaryota</taxon>
        <taxon>Viridiplantae</taxon>
        <taxon>Streptophyta</taxon>
        <taxon>Embryophyta</taxon>
        <taxon>Tracheophyta</taxon>
        <taxon>Spermatophyta</taxon>
        <taxon>Magnoliopsida</taxon>
        <taxon>eudicotyledons</taxon>
        <taxon>Gunneridae</taxon>
        <taxon>Pentapetalae</taxon>
        <taxon>rosids</taxon>
        <taxon>malvids</taxon>
        <taxon>Malvales</taxon>
        <taxon>Dipterocarpaceae</taxon>
        <taxon>Rubroshorea</taxon>
    </lineage>
</organism>
<sequence length="194" mass="22318">MVRPILNKTPYEIYKGRKPKISYFRALGCKCFVLNNGKDSLGKFDSKSDEGIFVGYSTSNKAYRVYNKRTKVIEESIHVVFDETNPICSRKFCTDDDVDAIGKQIKDINLKEDNTKEAQDEKNEEDKHEEVQQTHELREPTFPRERSYVKVESAQAFSQPAPPKTRESSLSRVKPAPRLEPALLQLFEYSGFSL</sequence>
<keyword evidence="6" id="KW-0229">DNA integration</keyword>
<comment type="caution">
    <text evidence="12">The sequence shown here is derived from an EMBL/GenBank/DDBJ whole genome shotgun (WGS) entry which is preliminary data.</text>
</comment>
<dbReference type="PANTHER" id="PTHR42648:SF11">
    <property type="entry name" value="TRANSPOSON TY4-P GAG-POL POLYPROTEIN"/>
    <property type="match status" value="1"/>
</dbReference>
<keyword evidence="8" id="KW-0239">DNA-directed DNA polymerase</keyword>
<evidence type="ECO:0000313" key="13">
    <source>
        <dbReference type="Proteomes" id="UP001054252"/>
    </source>
</evidence>
<feature type="compositionally biased region" description="Basic and acidic residues" evidence="10">
    <location>
        <begin position="111"/>
        <end position="149"/>
    </location>
</feature>
<evidence type="ECO:0000256" key="6">
    <source>
        <dbReference type="ARBA" id="ARBA00022908"/>
    </source>
</evidence>
<dbReference type="GO" id="GO:0006310">
    <property type="term" value="P:DNA recombination"/>
    <property type="evidence" value="ECO:0007669"/>
    <property type="project" value="UniProtKB-KW"/>
</dbReference>
<keyword evidence="13" id="KW-1185">Reference proteome</keyword>
<keyword evidence="3" id="KW-0255">Endonuclease</keyword>
<dbReference type="GO" id="GO:0046872">
    <property type="term" value="F:metal ion binding"/>
    <property type="evidence" value="ECO:0007669"/>
    <property type="project" value="UniProtKB-KW"/>
</dbReference>
<dbReference type="GO" id="GO:0015074">
    <property type="term" value="P:DNA integration"/>
    <property type="evidence" value="ECO:0007669"/>
    <property type="project" value="UniProtKB-KW"/>
</dbReference>
<dbReference type="GO" id="GO:0004519">
    <property type="term" value="F:endonuclease activity"/>
    <property type="evidence" value="ECO:0007669"/>
    <property type="project" value="UniProtKB-KW"/>
</dbReference>
<dbReference type="PANTHER" id="PTHR42648">
    <property type="entry name" value="TRANSPOSASE, PUTATIVE-RELATED"/>
    <property type="match status" value="1"/>
</dbReference>
<reference evidence="12 13" key="1">
    <citation type="journal article" date="2021" name="Commun. Biol.">
        <title>The genome of Shorea leprosula (Dipterocarpaceae) highlights the ecological relevance of drought in aseasonal tropical rainforests.</title>
        <authorList>
            <person name="Ng K.K.S."/>
            <person name="Kobayashi M.J."/>
            <person name="Fawcett J.A."/>
            <person name="Hatakeyama M."/>
            <person name="Paape T."/>
            <person name="Ng C.H."/>
            <person name="Ang C.C."/>
            <person name="Tnah L.H."/>
            <person name="Lee C.T."/>
            <person name="Nishiyama T."/>
            <person name="Sese J."/>
            <person name="O'Brien M.J."/>
            <person name="Copetti D."/>
            <person name="Mohd Noor M.I."/>
            <person name="Ong R.C."/>
            <person name="Putra M."/>
            <person name="Sireger I.Z."/>
            <person name="Indrioko S."/>
            <person name="Kosugi Y."/>
            <person name="Izuno A."/>
            <person name="Isagi Y."/>
            <person name="Lee S.L."/>
            <person name="Shimizu K.K."/>
        </authorList>
    </citation>
    <scope>NUCLEOTIDE SEQUENCE [LARGE SCALE GENOMIC DNA]</scope>
    <source>
        <strain evidence="12">214</strain>
    </source>
</reference>
<accession>A0AAV5JR01</accession>
<evidence type="ECO:0000256" key="5">
    <source>
        <dbReference type="ARBA" id="ARBA00022842"/>
    </source>
</evidence>
<feature type="region of interest" description="Disordered" evidence="10">
    <location>
        <begin position="111"/>
        <end position="174"/>
    </location>
</feature>
<evidence type="ECO:0000256" key="1">
    <source>
        <dbReference type="ARBA" id="ARBA00022722"/>
    </source>
</evidence>
<dbReference type="GO" id="GO:0016787">
    <property type="term" value="F:hydrolase activity"/>
    <property type="evidence" value="ECO:0007669"/>
    <property type="project" value="UniProtKB-KW"/>
</dbReference>
<dbReference type="GO" id="GO:0003887">
    <property type="term" value="F:DNA-directed DNA polymerase activity"/>
    <property type="evidence" value="ECO:0007669"/>
    <property type="project" value="UniProtKB-KW"/>
</dbReference>
<protein>
    <recommendedName>
        <fullName evidence="11">Retroviral polymerase SH3-like domain-containing protein</fullName>
    </recommendedName>
</protein>
<evidence type="ECO:0000256" key="3">
    <source>
        <dbReference type="ARBA" id="ARBA00022759"/>
    </source>
</evidence>
<evidence type="ECO:0000259" key="11">
    <source>
        <dbReference type="Pfam" id="PF25597"/>
    </source>
</evidence>
<dbReference type="EMBL" id="BPVZ01000039">
    <property type="protein sequence ID" value="GKV13717.1"/>
    <property type="molecule type" value="Genomic_DNA"/>
</dbReference>
<dbReference type="InterPro" id="IPR039537">
    <property type="entry name" value="Retrotran_Ty1/copia-like"/>
</dbReference>
<keyword evidence="2" id="KW-0479">Metal-binding</keyword>
<evidence type="ECO:0000256" key="9">
    <source>
        <dbReference type="ARBA" id="ARBA00023172"/>
    </source>
</evidence>
<name>A0AAV5JR01_9ROSI</name>
<evidence type="ECO:0000313" key="12">
    <source>
        <dbReference type="EMBL" id="GKV13717.1"/>
    </source>
</evidence>
<evidence type="ECO:0000256" key="10">
    <source>
        <dbReference type="SAM" id="MobiDB-lite"/>
    </source>
</evidence>
<keyword evidence="9" id="KW-0233">DNA recombination</keyword>
<gene>
    <name evidence="12" type="ORF">SLEP1_g24703</name>
</gene>
<dbReference type="Pfam" id="PF25597">
    <property type="entry name" value="SH3_retrovirus"/>
    <property type="match status" value="1"/>
</dbReference>
<dbReference type="InterPro" id="IPR057670">
    <property type="entry name" value="SH3_retrovirus"/>
</dbReference>